<dbReference type="KEGG" id="cuo:CUROG_00925"/>
<keyword evidence="4" id="KW-1185">Reference proteome</keyword>
<dbReference type="AlphaFoldDB" id="A0A5J6Z3I0"/>
<dbReference type="Proteomes" id="UP000326711">
    <property type="component" value="Chromosome"/>
</dbReference>
<proteinExistence type="predicted"/>
<dbReference type="InterPro" id="IPR050275">
    <property type="entry name" value="PGM_Phosphatase"/>
</dbReference>
<dbReference type="InterPro" id="IPR029033">
    <property type="entry name" value="His_PPase_superfam"/>
</dbReference>
<dbReference type="SUPFAM" id="SSF53254">
    <property type="entry name" value="Phosphoglycerate mutase-like"/>
    <property type="match status" value="1"/>
</dbReference>
<dbReference type="PROSITE" id="PS00175">
    <property type="entry name" value="PG_MUTASE"/>
    <property type="match status" value="1"/>
</dbReference>
<dbReference type="InterPro" id="IPR013078">
    <property type="entry name" value="His_Pase_superF_clade-1"/>
</dbReference>
<dbReference type="GO" id="GO:0016791">
    <property type="term" value="F:phosphatase activity"/>
    <property type="evidence" value="ECO:0007669"/>
    <property type="project" value="TreeGrafter"/>
</dbReference>
<dbReference type="Pfam" id="PF00300">
    <property type="entry name" value="His_Phos_1"/>
    <property type="match status" value="2"/>
</dbReference>
<protein>
    <submittedName>
        <fullName evidence="3">Bifunctional RNase H/acid phosphatase</fullName>
    </submittedName>
</protein>
<accession>A0A5J6Z3I0</accession>
<dbReference type="OrthoDB" id="9793115at2"/>
<sequence>MSHVYLVRHGQTTSNEIQALDTALPGADLTPLGCEQAKGVGSILAQRTSRLHVISSQAARAQQTAALLAATYAADGELLASGAGSAFSSRFQGVDLSPLSDATAVSYAGDVEPKLASIYGVSEIPAGDLEMKNDHESHVAYHRVLATWLQGDTRAEVPGGSTGQQVMEGYVPQLLALMLAAQQESADTGGEAADIALVSHGAVIRLIARFLGAIDPEFAFHGYLRNSHFIQLEVPENLPEIADTIAADFEQGHGAFTVVEWGEHGRPVVV</sequence>
<dbReference type="PANTHER" id="PTHR48100:SF1">
    <property type="entry name" value="HISTIDINE PHOSPHATASE FAMILY PROTEIN-RELATED"/>
    <property type="match status" value="1"/>
</dbReference>
<dbReference type="InterPro" id="IPR001345">
    <property type="entry name" value="PG/BPGM_mutase_AS"/>
</dbReference>
<dbReference type="GO" id="GO:0005737">
    <property type="term" value="C:cytoplasm"/>
    <property type="evidence" value="ECO:0007669"/>
    <property type="project" value="TreeGrafter"/>
</dbReference>
<evidence type="ECO:0000313" key="3">
    <source>
        <dbReference type="EMBL" id="QFQ01586.1"/>
    </source>
</evidence>
<reference evidence="4" key="1">
    <citation type="submission" date="2019-10" db="EMBL/GenBank/DDBJ databases">
        <title>Complete genome sequence of Corynebacterium urogenitalis DSM 108747, isolated from the genital tract of a cow.</title>
        <authorList>
            <person name="Ruckert C."/>
            <person name="Ballas P."/>
            <person name="Wagener K."/>
            <person name="Drillich M."/>
            <person name="Kaempfer P."/>
            <person name="Busse H.-J."/>
            <person name="Ehling-Schulz M."/>
        </authorList>
    </citation>
    <scope>NUCLEOTIDE SEQUENCE [LARGE SCALE GENOMIC DNA]</scope>
    <source>
        <strain evidence="4">LMM 1652</strain>
    </source>
</reference>
<evidence type="ECO:0000256" key="2">
    <source>
        <dbReference type="ARBA" id="ARBA00023235"/>
    </source>
</evidence>
<evidence type="ECO:0000313" key="4">
    <source>
        <dbReference type="Proteomes" id="UP000326711"/>
    </source>
</evidence>
<dbReference type="EMBL" id="CP045032">
    <property type="protein sequence ID" value="QFQ01586.1"/>
    <property type="molecule type" value="Genomic_DNA"/>
</dbReference>
<gene>
    <name evidence="3" type="ORF">CUROG_00925</name>
</gene>
<keyword evidence="2" id="KW-0413">Isomerase</keyword>
<dbReference type="SMART" id="SM00855">
    <property type="entry name" value="PGAM"/>
    <property type="match status" value="1"/>
</dbReference>
<organism evidence="3 4">
    <name type="scientific">Corynebacterium urogenitale</name>
    <dbReference type="NCBI Taxonomy" id="2487892"/>
    <lineage>
        <taxon>Bacteria</taxon>
        <taxon>Bacillati</taxon>
        <taxon>Actinomycetota</taxon>
        <taxon>Actinomycetes</taxon>
        <taxon>Mycobacteriales</taxon>
        <taxon>Corynebacteriaceae</taxon>
        <taxon>Corynebacterium</taxon>
    </lineage>
</organism>
<dbReference type="PANTHER" id="PTHR48100">
    <property type="entry name" value="BROAD-SPECIFICITY PHOSPHATASE YOR283W-RELATED"/>
    <property type="match status" value="1"/>
</dbReference>
<name>A0A5J6Z3I0_9CORY</name>
<keyword evidence="1" id="KW-0324">Glycolysis</keyword>
<dbReference type="RefSeq" id="WP_151902069.1">
    <property type="nucleotide sequence ID" value="NZ_CP045032.1"/>
</dbReference>
<evidence type="ECO:0000256" key="1">
    <source>
        <dbReference type="ARBA" id="ARBA00023152"/>
    </source>
</evidence>
<dbReference type="Gene3D" id="3.40.50.1240">
    <property type="entry name" value="Phosphoglycerate mutase-like"/>
    <property type="match status" value="1"/>
</dbReference>